<sequence>MHGRSYSAIDKKLKAHFSEDEMINLLKRDKEVFDVEYFYRNGLYNQTKEQTRRRYVELDEIVTPHEDFSKSN</sequence>
<dbReference type="EMBL" id="RBCJ01000003">
    <property type="protein sequence ID" value="RKN79365.1"/>
    <property type="molecule type" value="Genomic_DNA"/>
</dbReference>
<dbReference type="AlphaFoldDB" id="A0A3B0C0I1"/>
<reference evidence="1 2" key="1">
    <citation type="submission" date="2018-10" db="EMBL/GenBank/DDBJ databases">
        <title>Ulvibacterium marinum gen. nov., sp. nov., a novel marine bacterium of the family Flavobacteriaceae, isolated from a culture of the green alga Ulva prolifera.</title>
        <authorList>
            <person name="Zhang Z."/>
        </authorList>
    </citation>
    <scope>NUCLEOTIDE SEQUENCE [LARGE SCALE GENOMIC DNA]</scope>
    <source>
        <strain evidence="1 2">CCMM003</strain>
    </source>
</reference>
<accession>A0A3B0C0I1</accession>
<organism evidence="1 2">
    <name type="scientific">Ulvibacterium marinum</name>
    <dbReference type="NCBI Taxonomy" id="2419782"/>
    <lineage>
        <taxon>Bacteria</taxon>
        <taxon>Pseudomonadati</taxon>
        <taxon>Bacteroidota</taxon>
        <taxon>Flavobacteriia</taxon>
        <taxon>Flavobacteriales</taxon>
        <taxon>Flavobacteriaceae</taxon>
        <taxon>Ulvibacterium</taxon>
    </lineage>
</organism>
<evidence type="ECO:0000313" key="1">
    <source>
        <dbReference type="EMBL" id="RKN79365.1"/>
    </source>
</evidence>
<dbReference type="Proteomes" id="UP000276603">
    <property type="component" value="Unassembled WGS sequence"/>
</dbReference>
<gene>
    <name evidence="1" type="ORF">D7Z94_13690</name>
</gene>
<evidence type="ECO:0000313" key="2">
    <source>
        <dbReference type="Proteomes" id="UP000276603"/>
    </source>
</evidence>
<protein>
    <submittedName>
        <fullName evidence="1">Uncharacterized protein</fullName>
    </submittedName>
</protein>
<keyword evidence="2" id="KW-1185">Reference proteome</keyword>
<proteinExistence type="predicted"/>
<comment type="caution">
    <text evidence="1">The sequence shown here is derived from an EMBL/GenBank/DDBJ whole genome shotgun (WGS) entry which is preliminary data.</text>
</comment>
<name>A0A3B0C0I1_9FLAO</name>